<dbReference type="RefSeq" id="WP_272207838.1">
    <property type="nucleotide sequence ID" value="NZ_JAQONC010000019.1"/>
</dbReference>
<gene>
    <name evidence="1" type="ORF">PO158_05000</name>
</gene>
<proteinExistence type="predicted"/>
<dbReference type="Proteomes" id="UP001218021">
    <property type="component" value="Unassembled WGS sequence"/>
</dbReference>
<accession>A0AAJ1HQB8</accession>
<dbReference type="EMBL" id="JAQOND010000019">
    <property type="protein sequence ID" value="MDC2827645.1"/>
    <property type="molecule type" value="Genomic_DNA"/>
</dbReference>
<protein>
    <submittedName>
        <fullName evidence="1">Uncharacterized protein</fullName>
    </submittedName>
</protein>
<dbReference type="AlphaFoldDB" id="A0AAJ1HQB8"/>
<evidence type="ECO:0000313" key="2">
    <source>
        <dbReference type="Proteomes" id="UP001218021"/>
    </source>
</evidence>
<sequence length="138" mass="14968">MALTQLTPVENWTKIINDNFGKTDLANLNWHRVNNACTLLNGAKLAANDLYYANIGQAKLCLLEISGLQISNLTQGAKYFSVPNNYAPSHVVSASLDQYSYTAENSFGGGNSFAVWSSMSLISYGNASMVWIHVDGGL</sequence>
<evidence type="ECO:0000313" key="1">
    <source>
        <dbReference type="EMBL" id="MDC2827645.1"/>
    </source>
</evidence>
<name>A0AAJ1HQB8_LIMMU</name>
<organism evidence="1 2">
    <name type="scientific">Limosilactobacillus mucosae</name>
    <name type="common">Lactobacillus mucosae</name>
    <dbReference type="NCBI Taxonomy" id="97478"/>
    <lineage>
        <taxon>Bacteria</taxon>
        <taxon>Bacillati</taxon>
        <taxon>Bacillota</taxon>
        <taxon>Bacilli</taxon>
        <taxon>Lactobacillales</taxon>
        <taxon>Lactobacillaceae</taxon>
        <taxon>Limosilactobacillus</taxon>
    </lineage>
</organism>
<reference evidence="1" key="1">
    <citation type="submission" date="2023-01" db="EMBL/GenBank/DDBJ databases">
        <title>Genome analysis of 13 Lactobacillus isolated from gut of wild boar.</title>
        <authorList>
            <person name="Papp P."/>
            <person name="Libisch B."/>
            <person name="Nagy T."/>
            <person name="Olasz F."/>
        </authorList>
    </citation>
    <scope>NUCLEOTIDE SEQUENCE</scope>
    <source>
        <strain evidence="1">F108</strain>
    </source>
</reference>
<comment type="caution">
    <text evidence="1">The sequence shown here is derived from an EMBL/GenBank/DDBJ whole genome shotgun (WGS) entry which is preliminary data.</text>
</comment>